<gene>
    <name evidence="3" type="ORF">HCK00_07105</name>
</gene>
<dbReference type="RefSeq" id="WP_168100912.1">
    <property type="nucleotide sequence ID" value="NZ_JAATEN010000004.1"/>
</dbReference>
<accession>A0ABX1BT89</accession>
<keyword evidence="2" id="KW-1133">Transmembrane helix</keyword>
<keyword evidence="2" id="KW-0812">Transmembrane</keyword>
<dbReference type="Proteomes" id="UP000695264">
    <property type="component" value="Unassembled WGS sequence"/>
</dbReference>
<comment type="caution">
    <text evidence="3">The sequence shown here is derived from an EMBL/GenBank/DDBJ whole genome shotgun (WGS) entry which is preliminary data.</text>
</comment>
<evidence type="ECO:0000256" key="2">
    <source>
        <dbReference type="SAM" id="Phobius"/>
    </source>
</evidence>
<protein>
    <recommendedName>
        <fullName evidence="5">MFS transporter</fullName>
    </recommendedName>
</protein>
<evidence type="ECO:0008006" key="5">
    <source>
        <dbReference type="Google" id="ProtNLM"/>
    </source>
</evidence>
<dbReference type="EMBL" id="JAATEN010000004">
    <property type="protein sequence ID" value="NJQ00308.1"/>
    <property type="molecule type" value="Genomic_DNA"/>
</dbReference>
<feature type="transmembrane region" description="Helical" evidence="2">
    <location>
        <begin position="34"/>
        <end position="53"/>
    </location>
</feature>
<feature type="region of interest" description="Disordered" evidence="1">
    <location>
        <begin position="58"/>
        <end position="79"/>
    </location>
</feature>
<reference evidence="3 4" key="1">
    <citation type="submission" date="2020-03" db="EMBL/GenBank/DDBJ databases">
        <title>WGS of actinomycetes isolated from Thailand.</title>
        <authorList>
            <person name="Thawai C."/>
        </authorList>
    </citation>
    <scope>NUCLEOTIDE SEQUENCE [LARGE SCALE GENOMIC DNA]</scope>
    <source>
        <strain evidence="3 4">PLAI 1-29</strain>
    </source>
</reference>
<sequence length="79" mass="9073">MERWWKWMASGVVSGGVFGVIWTVMSGGSWGWEFVAQCAVCAVVYSLMGPLLARSRRRAEERDAEHMRAIREARQGRRR</sequence>
<keyword evidence="4" id="KW-1185">Reference proteome</keyword>
<feature type="transmembrane region" description="Helical" evidence="2">
    <location>
        <begin position="7"/>
        <end position="28"/>
    </location>
</feature>
<keyword evidence="2" id="KW-0472">Membrane</keyword>
<name>A0ABX1BT89_9ACTN</name>
<proteinExistence type="predicted"/>
<organism evidence="3 4">
    <name type="scientific">Streptomyces zingiberis</name>
    <dbReference type="NCBI Taxonomy" id="2053010"/>
    <lineage>
        <taxon>Bacteria</taxon>
        <taxon>Bacillati</taxon>
        <taxon>Actinomycetota</taxon>
        <taxon>Actinomycetes</taxon>
        <taxon>Kitasatosporales</taxon>
        <taxon>Streptomycetaceae</taxon>
        <taxon>Streptomyces</taxon>
    </lineage>
</organism>
<evidence type="ECO:0000313" key="3">
    <source>
        <dbReference type="EMBL" id="NJQ00308.1"/>
    </source>
</evidence>
<evidence type="ECO:0000256" key="1">
    <source>
        <dbReference type="SAM" id="MobiDB-lite"/>
    </source>
</evidence>
<evidence type="ECO:0000313" key="4">
    <source>
        <dbReference type="Proteomes" id="UP000695264"/>
    </source>
</evidence>